<name>A0A2A4FB94_9BURK</name>
<evidence type="ECO:0000313" key="3">
    <source>
        <dbReference type="Proteomes" id="UP000217994"/>
    </source>
</evidence>
<dbReference type="RefSeq" id="WP_084910820.1">
    <property type="nucleotide sequence ID" value="NZ_CP020740.1"/>
</dbReference>
<dbReference type="Proteomes" id="UP000217994">
    <property type="component" value="Unassembled WGS sequence"/>
</dbReference>
<gene>
    <name evidence="2" type="ORF">BZL54_21645</name>
</gene>
<sequence length="155" mass="16623">MEIVDLVVEYASGLAISDRATYVRELRSVHPSSRVVDIMRHLSGAEAPPSARASIDGTEVPLDQCDDGTFVVSSESESPTPGSFIARHIGHAWTKDQRQQFGRFVHTLSAAALAGAVGLWHSTTDWVPAAVFNVGILILLAVVFFLAGMDSMNGD</sequence>
<feature type="transmembrane region" description="Helical" evidence="1">
    <location>
        <begin position="101"/>
        <end position="120"/>
    </location>
</feature>
<evidence type="ECO:0000313" key="2">
    <source>
        <dbReference type="EMBL" id="PCE30297.1"/>
    </source>
</evidence>
<feature type="transmembrane region" description="Helical" evidence="1">
    <location>
        <begin position="126"/>
        <end position="147"/>
    </location>
</feature>
<accession>A0A2A4FB94</accession>
<proteinExistence type="predicted"/>
<organism evidence="2 3">
    <name type="scientific">Burkholderia ubonensis subsp. mesacidophila</name>
    <dbReference type="NCBI Taxonomy" id="265293"/>
    <lineage>
        <taxon>Bacteria</taxon>
        <taxon>Pseudomonadati</taxon>
        <taxon>Pseudomonadota</taxon>
        <taxon>Betaproteobacteria</taxon>
        <taxon>Burkholderiales</taxon>
        <taxon>Burkholderiaceae</taxon>
        <taxon>Burkholderia</taxon>
        <taxon>Burkholderia cepacia complex</taxon>
    </lineage>
</organism>
<protein>
    <submittedName>
        <fullName evidence="2">Uncharacterized protein</fullName>
    </submittedName>
</protein>
<dbReference type="GeneID" id="69006883"/>
<dbReference type="AlphaFoldDB" id="A0A2A4FB94"/>
<keyword evidence="1" id="KW-1133">Transmembrane helix</keyword>
<keyword evidence="1" id="KW-0472">Membrane</keyword>
<comment type="caution">
    <text evidence="2">The sequence shown here is derived from an EMBL/GenBank/DDBJ whole genome shotgun (WGS) entry which is preliminary data.</text>
</comment>
<reference evidence="2 3" key="1">
    <citation type="submission" date="2017-01" db="EMBL/GenBank/DDBJ databases">
        <title>Whole-Genome Shotgun Sequencing of Two beta-Proteobacterial Species in Search of the Bulgecin Biosynthetic Cluster.</title>
        <authorList>
            <person name="Horsman M.E."/>
            <person name="Marous D.R."/>
            <person name="Li R."/>
            <person name="Oliver R.A."/>
            <person name="Byun B."/>
            <person name="Emrich S.J."/>
            <person name="Boggess B."/>
            <person name="Townsend C.A."/>
            <person name="Mobashery S."/>
        </authorList>
    </citation>
    <scope>NUCLEOTIDE SEQUENCE [LARGE SCALE GENOMIC DNA]</scope>
    <source>
        <strain evidence="2 3">ATCC 31433</strain>
    </source>
</reference>
<evidence type="ECO:0000256" key="1">
    <source>
        <dbReference type="SAM" id="Phobius"/>
    </source>
</evidence>
<keyword evidence="1" id="KW-0812">Transmembrane</keyword>
<dbReference type="EMBL" id="MTZU01000067">
    <property type="protein sequence ID" value="PCE30297.1"/>
    <property type="molecule type" value="Genomic_DNA"/>
</dbReference>